<protein>
    <submittedName>
        <fullName evidence="6">E3 ubiquitin-protein ligase LRSAM1</fullName>
    </submittedName>
</protein>
<dbReference type="Gene3D" id="1.10.150.50">
    <property type="entry name" value="Transcription Factor, Ets-1"/>
    <property type="match status" value="1"/>
</dbReference>
<feature type="region of interest" description="Disordered" evidence="4">
    <location>
        <begin position="446"/>
        <end position="475"/>
    </location>
</feature>
<reference evidence="6" key="1">
    <citation type="submission" date="2021-10" db="EMBL/GenBank/DDBJ databases">
        <title>Tropical sea cucumber genome reveals ecological adaptation and Cuvierian tubules defense mechanism.</title>
        <authorList>
            <person name="Chen T."/>
        </authorList>
    </citation>
    <scope>NUCLEOTIDE SEQUENCE</scope>
    <source>
        <strain evidence="6">Nanhai2018</strain>
        <tissue evidence="6">Muscle</tissue>
    </source>
</reference>
<gene>
    <name evidence="6" type="ORF">HOLleu_17050</name>
</gene>
<feature type="region of interest" description="Disordered" evidence="4">
    <location>
        <begin position="185"/>
        <end position="211"/>
    </location>
</feature>
<feature type="compositionally biased region" description="Basic and acidic residues" evidence="4">
    <location>
        <begin position="721"/>
        <end position="733"/>
    </location>
</feature>
<feature type="region of interest" description="Disordered" evidence="4">
    <location>
        <begin position="721"/>
        <end position="759"/>
    </location>
</feature>
<feature type="compositionally biased region" description="Basic and acidic residues" evidence="4">
    <location>
        <begin position="450"/>
        <end position="475"/>
    </location>
</feature>
<feature type="region of interest" description="Disordered" evidence="4">
    <location>
        <begin position="385"/>
        <end position="426"/>
    </location>
</feature>
<evidence type="ECO:0000256" key="3">
    <source>
        <dbReference type="PROSITE-ProRule" id="PRU00175"/>
    </source>
</evidence>
<evidence type="ECO:0000259" key="5">
    <source>
        <dbReference type="PROSITE" id="PS50089"/>
    </source>
</evidence>
<dbReference type="SUPFAM" id="SSF57850">
    <property type="entry name" value="RING/U-box"/>
    <property type="match status" value="1"/>
</dbReference>
<feature type="compositionally biased region" description="Acidic residues" evidence="4">
    <location>
        <begin position="251"/>
        <end position="261"/>
    </location>
</feature>
<feature type="domain" description="RING-type" evidence="5">
    <location>
        <begin position="773"/>
        <end position="808"/>
    </location>
</feature>
<keyword evidence="2" id="KW-0862">Zinc</keyword>
<evidence type="ECO:0000256" key="1">
    <source>
        <dbReference type="ARBA" id="ARBA00022771"/>
    </source>
</evidence>
<dbReference type="InterPro" id="IPR013761">
    <property type="entry name" value="SAM/pointed_sf"/>
</dbReference>
<feature type="region of interest" description="Disordered" evidence="4">
    <location>
        <begin position="132"/>
        <end position="163"/>
    </location>
</feature>
<name>A0A9Q1H887_HOLLE</name>
<dbReference type="Pfam" id="PF13920">
    <property type="entry name" value="zf-C3HC4_3"/>
    <property type="match status" value="1"/>
</dbReference>
<dbReference type="PROSITE" id="PS50089">
    <property type="entry name" value="ZF_RING_2"/>
    <property type="match status" value="1"/>
</dbReference>
<feature type="compositionally biased region" description="Basic and acidic residues" evidence="4">
    <location>
        <begin position="385"/>
        <end position="398"/>
    </location>
</feature>
<feature type="compositionally biased region" description="Polar residues" evidence="4">
    <location>
        <begin position="348"/>
        <end position="359"/>
    </location>
</feature>
<organism evidence="6 7">
    <name type="scientific">Holothuria leucospilota</name>
    <name type="common">Black long sea cucumber</name>
    <name type="synonym">Mertensiothuria leucospilota</name>
    <dbReference type="NCBI Taxonomy" id="206669"/>
    <lineage>
        <taxon>Eukaryota</taxon>
        <taxon>Metazoa</taxon>
        <taxon>Echinodermata</taxon>
        <taxon>Eleutherozoa</taxon>
        <taxon>Echinozoa</taxon>
        <taxon>Holothuroidea</taxon>
        <taxon>Aspidochirotacea</taxon>
        <taxon>Aspidochirotida</taxon>
        <taxon>Holothuriidae</taxon>
        <taxon>Holothuria</taxon>
    </lineage>
</organism>
<keyword evidence="1 3" id="KW-0479">Metal-binding</keyword>
<evidence type="ECO:0000256" key="4">
    <source>
        <dbReference type="SAM" id="MobiDB-lite"/>
    </source>
</evidence>
<accession>A0A9Q1H887</accession>
<feature type="compositionally biased region" description="Basic and acidic residues" evidence="4">
    <location>
        <begin position="146"/>
        <end position="163"/>
    </location>
</feature>
<evidence type="ECO:0000313" key="7">
    <source>
        <dbReference type="Proteomes" id="UP001152320"/>
    </source>
</evidence>
<evidence type="ECO:0000313" key="6">
    <source>
        <dbReference type="EMBL" id="KAJ8039357.1"/>
    </source>
</evidence>
<feature type="compositionally biased region" description="Basic residues" evidence="4">
    <location>
        <begin position="228"/>
        <end position="237"/>
    </location>
</feature>
<feature type="region of interest" description="Disordered" evidence="4">
    <location>
        <begin position="227"/>
        <end position="246"/>
    </location>
</feature>
<dbReference type="InterPro" id="IPR013083">
    <property type="entry name" value="Znf_RING/FYVE/PHD"/>
</dbReference>
<feature type="region of interest" description="Disordered" evidence="4">
    <location>
        <begin position="344"/>
        <end position="368"/>
    </location>
</feature>
<keyword evidence="1 3" id="KW-0863">Zinc-finger</keyword>
<keyword evidence="7" id="KW-1185">Reference proteome</keyword>
<feature type="compositionally biased region" description="Basic and acidic residues" evidence="4">
    <location>
        <begin position="412"/>
        <end position="426"/>
    </location>
</feature>
<dbReference type="GO" id="GO:0008270">
    <property type="term" value="F:zinc ion binding"/>
    <property type="evidence" value="ECO:0007669"/>
    <property type="project" value="UniProtKB-KW"/>
</dbReference>
<sequence length="823" mass="94514">MSSDGAYEDDDILQIPFSATKLRHSLSEGSRPVHKPVNGYNRMHSFHSTLADDDWKEDVSLENSKSDARFLPADFTETLLKDFPRLHKNGYQSHSFDEDIFDEAADKFSTGFFSESEIDDIPRSSLFRRAGLRRSTSHVEPQRAASRQDWKPETAVKKTDESSSRKAKIEELLRLKKQLEELKSWQANSESKQRSRDNRKDTLQEKETSKDDVDDLFESRLKVIKEKGKMKRRRLSTSKRTNSLSSKLMEELLEEEEEIPADSETITPEKDSSKSSGKCRTRSSSDIDDSVSPSSLRRESLDETFKLADRLGTKPWQDDFKHSLFNRHEDLSLRKKSLEKPLGERKLSLNTDDTASSPARNGDFRRSYSTSFDLNGIDRDLRESLQRRASKHSEKDDTGSGCDVSNARWKSQRHDGGLRRNDKQKDACSFHTEDVSSSLTSDGFKTSFNLRKERDRSREDLQQNRKLQERKGKQSLLHDRYGMDDIFKKFSFRGIPRMEFFEHESFARDDRRRKLMEEIGGVQRHLADITKYELRGRRQRPKQVDKDEIAWKEELGELGTRRSSSVVDLQAERSSLINHLKELLCQKQEREEEIRKKLDWSKQEECPDSPEKEKDEMSSDFPTKEEHQDKDKITGCDEDKKETIQRLPDEDEVSFILRSAGAEHYIPITKKNEITIDKLYQFMPADFAELGITNPDLQQRLQEEIDKHFVEQKNAQLKAAELESTKEGHKSKFSEGGGGASGACSGSSTPSTPIVDAPEGYEPDVPVHVTAECVICLDRQSNLLFLNCGHVCCCYDCSVDLNLCPLCRAEIAAKLIMNDSLPE</sequence>
<dbReference type="Proteomes" id="UP001152320">
    <property type="component" value="Chromosome 7"/>
</dbReference>
<feature type="region of interest" description="Disordered" evidence="4">
    <location>
        <begin position="599"/>
        <end position="637"/>
    </location>
</feature>
<dbReference type="InterPro" id="IPR001841">
    <property type="entry name" value="Znf_RING"/>
</dbReference>
<dbReference type="Gene3D" id="3.30.40.10">
    <property type="entry name" value="Zinc/RING finger domain, C3HC4 (zinc finger)"/>
    <property type="match status" value="1"/>
</dbReference>
<dbReference type="AlphaFoldDB" id="A0A9Q1H887"/>
<dbReference type="CDD" id="cd16515">
    <property type="entry name" value="RING-HC_LRSAM1"/>
    <property type="match status" value="1"/>
</dbReference>
<proteinExistence type="predicted"/>
<feature type="compositionally biased region" description="Low complexity" evidence="4">
    <location>
        <begin position="742"/>
        <end position="753"/>
    </location>
</feature>
<evidence type="ECO:0000256" key="2">
    <source>
        <dbReference type="ARBA" id="ARBA00022833"/>
    </source>
</evidence>
<dbReference type="SUPFAM" id="SSF47769">
    <property type="entry name" value="SAM/Pointed domain"/>
    <property type="match status" value="1"/>
</dbReference>
<dbReference type="EMBL" id="JAIZAY010000007">
    <property type="protein sequence ID" value="KAJ8039357.1"/>
    <property type="molecule type" value="Genomic_DNA"/>
</dbReference>
<dbReference type="OrthoDB" id="1711136at2759"/>
<comment type="caution">
    <text evidence="6">The sequence shown here is derived from an EMBL/GenBank/DDBJ whole genome shotgun (WGS) entry which is preliminary data.</text>
</comment>
<feature type="region of interest" description="Disordered" evidence="4">
    <location>
        <begin position="251"/>
        <end position="298"/>
    </location>
</feature>
<feature type="compositionally biased region" description="Basic and acidic residues" evidence="4">
    <location>
        <begin position="191"/>
        <end position="211"/>
    </location>
</feature>